<comment type="subcellular location">
    <subcellularLocation>
        <location evidence="2">Endoplasmic reticulum lumen</location>
    </subcellularLocation>
</comment>
<keyword evidence="8 11" id="KW-1015">Disulfide bond</keyword>
<dbReference type="Pfam" id="PF13848">
    <property type="entry name" value="Thioredoxin_6"/>
    <property type="match status" value="1"/>
</dbReference>
<dbReference type="FunFam" id="3.40.30.10:FF:000042">
    <property type="entry name" value="protein disulfide-isomerase A2"/>
    <property type="match status" value="1"/>
</dbReference>
<dbReference type="SUPFAM" id="SSF52833">
    <property type="entry name" value="Thioredoxin-like"/>
    <property type="match status" value="4"/>
</dbReference>
<proteinExistence type="inferred from homology"/>
<dbReference type="InterPro" id="IPR005788">
    <property type="entry name" value="PDI_thioredoxin-like_dom"/>
</dbReference>
<dbReference type="InterPro" id="IPR013766">
    <property type="entry name" value="Thioredoxin_domain"/>
</dbReference>
<evidence type="ECO:0000256" key="4">
    <source>
        <dbReference type="ARBA" id="ARBA00012723"/>
    </source>
</evidence>
<evidence type="ECO:0000256" key="11">
    <source>
        <dbReference type="PIRSR" id="PIRSR605792-51"/>
    </source>
</evidence>
<evidence type="ECO:0000256" key="2">
    <source>
        <dbReference type="ARBA" id="ARBA00004319"/>
    </source>
</evidence>
<evidence type="ECO:0000256" key="6">
    <source>
        <dbReference type="ARBA" id="ARBA00022737"/>
    </source>
</evidence>
<dbReference type="PROSITE" id="PS51352">
    <property type="entry name" value="THIOREDOXIN_2"/>
    <property type="match status" value="2"/>
</dbReference>
<reference evidence="16 17" key="1">
    <citation type="submission" date="2024-09" db="EMBL/GenBank/DDBJ databases">
        <title>Chromosome-scale assembly of Riccia sorocarpa.</title>
        <authorList>
            <person name="Paukszto L."/>
        </authorList>
    </citation>
    <scope>NUCLEOTIDE SEQUENCE [LARGE SCALE GENOMIC DNA]</scope>
    <source>
        <strain evidence="16">LP-2024</strain>
        <tissue evidence="16">Aerial parts of the thallus</tissue>
    </source>
</reference>
<evidence type="ECO:0000256" key="8">
    <source>
        <dbReference type="ARBA" id="ARBA00023157"/>
    </source>
</evidence>
<dbReference type="CDD" id="cd02961">
    <property type="entry name" value="PDI_a_family"/>
    <property type="match status" value="1"/>
</dbReference>
<dbReference type="PRINTS" id="PR00421">
    <property type="entry name" value="THIOREDOXIN"/>
</dbReference>
<dbReference type="GO" id="GO:0005788">
    <property type="term" value="C:endoplasmic reticulum lumen"/>
    <property type="evidence" value="ECO:0007669"/>
    <property type="project" value="UniProtKB-SubCell"/>
</dbReference>
<dbReference type="NCBIfam" id="TIGR01126">
    <property type="entry name" value="pdi_dom"/>
    <property type="match status" value="1"/>
</dbReference>
<evidence type="ECO:0000256" key="9">
    <source>
        <dbReference type="ARBA" id="ARBA00023235"/>
    </source>
</evidence>
<feature type="domain" description="Thioredoxin" evidence="15">
    <location>
        <begin position="77"/>
        <end position="203"/>
    </location>
</feature>
<dbReference type="InterPro" id="IPR017937">
    <property type="entry name" value="Thioredoxin_CS"/>
</dbReference>
<dbReference type="Gene3D" id="3.40.30.10">
    <property type="entry name" value="Glutaredoxin"/>
    <property type="match status" value="4"/>
</dbReference>
<dbReference type="PANTHER" id="PTHR18929:SF246">
    <property type="entry name" value="PROTEIN DISULFIDE ISOMERASE-LIKE 1-4"/>
    <property type="match status" value="1"/>
</dbReference>
<dbReference type="InterPro" id="IPR036249">
    <property type="entry name" value="Thioredoxin-like_sf"/>
</dbReference>
<protein>
    <recommendedName>
        <fullName evidence="4 13">Protein disulfide-isomerase</fullName>
        <ecNumber evidence="4 13">5.3.4.1</ecNumber>
    </recommendedName>
</protein>
<evidence type="ECO:0000256" key="14">
    <source>
        <dbReference type="SAM" id="MobiDB-lite"/>
    </source>
</evidence>
<dbReference type="EC" id="5.3.4.1" evidence="4 13"/>
<keyword evidence="6" id="KW-0677">Repeat</keyword>
<dbReference type="PROSITE" id="PS00194">
    <property type="entry name" value="THIOREDOXIN_1"/>
    <property type="match status" value="2"/>
</dbReference>
<dbReference type="CDD" id="cd02982">
    <property type="entry name" value="PDI_b'_family"/>
    <property type="match status" value="1"/>
</dbReference>
<evidence type="ECO:0000256" key="10">
    <source>
        <dbReference type="ARBA" id="ARBA00023284"/>
    </source>
</evidence>
<evidence type="ECO:0000313" key="16">
    <source>
        <dbReference type="EMBL" id="KAL3675208.1"/>
    </source>
</evidence>
<evidence type="ECO:0000313" key="17">
    <source>
        <dbReference type="Proteomes" id="UP001633002"/>
    </source>
</evidence>
<dbReference type="InterPro" id="IPR005792">
    <property type="entry name" value="Prot_disulphide_isomerase"/>
</dbReference>
<sequence length="760" mass="83549">MLLTEFILASEFPSAPPPILTNSEGGEEEDRKKGSTVAHPQEEEGEEEQEKEEEDDDDSEDGDDNEGEDFDGDIPLDDGGDEIAEEEEEEDDPKEVDEKDVVILSSSNFTEVIKHNSYVLVEFYAPWCGHCQALAPEYAEAATALKDIAVLAKVDATVEDELAQKFDVEGYPTLVLFVDGVHRPYKGQRQKDDIVEWVRKKTGPAVTTISTEENAQSIGQTQKTIAIAYFEDLKGPDAEAYAAASRQDDDVEFYQTDKKEVAEVFNFSSDSKPPALVLLKQEAEKVSWFEGSFQPDELVQFIAENKLPLVITFNKESSSLIFDSPIKRQFLLFADTSEFEKVLPDFKRVSKAFTGKMVFVHVNLSDTEEASQITEFFGIPSDKTAVMGFESREEGRKFLLEGEVNFENMKKFAEDFLIDELLPHLKSAPVPESNDGPVKIVVGKNLDDIVLDESTDCFLEIYAPWCGHCQALEPTWTKLGKRLASVKSMVIAKMDSTANEHARAKPDGFPTLLFYPAGRKSFDPITYDGDRTLKEFIKFLKKEAAIPFTVPKRPTAVQENGKPAEVSGTVVTLSAIDEPEPQGAKEPVVEKTVNEIDSIASGSEPVIIESVRETEPEPVSPQYLGESVAGSTGVSEIIQSVADEADRIKKKAAIPFTVPKRPTAVQENGKPAEVAGTVVTSSAIDEPEPQGSEEPAVEKTVNEIDSIASGSEPVIIESVRETELEPVSPQYLGESAAGSTGFSEIIQSVADEADRIKDEL</sequence>
<organism evidence="16 17">
    <name type="scientific">Riccia sorocarpa</name>
    <dbReference type="NCBI Taxonomy" id="122646"/>
    <lineage>
        <taxon>Eukaryota</taxon>
        <taxon>Viridiplantae</taxon>
        <taxon>Streptophyta</taxon>
        <taxon>Embryophyta</taxon>
        <taxon>Marchantiophyta</taxon>
        <taxon>Marchantiopsida</taxon>
        <taxon>Marchantiidae</taxon>
        <taxon>Marchantiales</taxon>
        <taxon>Ricciaceae</taxon>
        <taxon>Riccia</taxon>
    </lineage>
</organism>
<comment type="similarity">
    <text evidence="3 12">Belongs to the protein disulfide isomerase family.</text>
</comment>
<evidence type="ECO:0000256" key="7">
    <source>
        <dbReference type="ARBA" id="ARBA00022824"/>
    </source>
</evidence>
<dbReference type="FunFam" id="3.40.30.10:FF:000109">
    <property type="entry name" value="Protein disulfide-isomerase"/>
    <property type="match status" value="1"/>
</dbReference>
<dbReference type="PANTHER" id="PTHR18929">
    <property type="entry name" value="PROTEIN DISULFIDE ISOMERASE"/>
    <property type="match status" value="1"/>
</dbReference>
<dbReference type="Pfam" id="PF00085">
    <property type="entry name" value="Thioredoxin"/>
    <property type="match status" value="2"/>
</dbReference>
<evidence type="ECO:0000256" key="1">
    <source>
        <dbReference type="ARBA" id="ARBA00001182"/>
    </source>
</evidence>
<feature type="domain" description="Thioredoxin" evidence="15">
    <location>
        <begin position="416"/>
        <end position="545"/>
    </location>
</feature>
<comment type="catalytic activity">
    <reaction evidence="1 13">
        <text>Catalyzes the rearrangement of -S-S- bonds in proteins.</text>
        <dbReference type="EC" id="5.3.4.1"/>
    </reaction>
</comment>
<dbReference type="Proteomes" id="UP001633002">
    <property type="component" value="Unassembled WGS sequence"/>
</dbReference>
<comment type="caution">
    <text evidence="16">The sequence shown here is derived from an EMBL/GenBank/DDBJ whole genome shotgun (WGS) entry which is preliminary data.</text>
</comment>
<dbReference type="NCBIfam" id="TIGR01130">
    <property type="entry name" value="ER_PDI_fam"/>
    <property type="match status" value="1"/>
</dbReference>
<dbReference type="CDD" id="cd02981">
    <property type="entry name" value="PDI_b_family"/>
    <property type="match status" value="1"/>
</dbReference>
<keyword evidence="9 13" id="KW-0413">Isomerase</keyword>
<feature type="disulfide bond" description="Redox-active" evidence="11">
    <location>
        <begin position="128"/>
        <end position="131"/>
    </location>
</feature>
<keyword evidence="10 11" id="KW-0676">Redox-active center</keyword>
<feature type="disulfide bond" description="Redox-active" evidence="11">
    <location>
        <begin position="466"/>
        <end position="469"/>
    </location>
</feature>
<evidence type="ECO:0000259" key="15">
    <source>
        <dbReference type="PROSITE" id="PS51352"/>
    </source>
</evidence>
<feature type="compositionally biased region" description="Acidic residues" evidence="14">
    <location>
        <begin position="43"/>
        <end position="95"/>
    </location>
</feature>
<name>A0ABD3G7S9_9MARC</name>
<evidence type="ECO:0000256" key="5">
    <source>
        <dbReference type="ARBA" id="ARBA00022729"/>
    </source>
</evidence>
<dbReference type="CDD" id="cd02995">
    <property type="entry name" value="PDI_a_PDI_a'_C"/>
    <property type="match status" value="1"/>
</dbReference>
<feature type="region of interest" description="Disordered" evidence="14">
    <location>
        <begin position="1"/>
        <end position="98"/>
    </location>
</feature>
<gene>
    <name evidence="16" type="ORF">R1sor_025156</name>
</gene>
<keyword evidence="7" id="KW-0256">Endoplasmic reticulum</keyword>
<evidence type="ECO:0000256" key="3">
    <source>
        <dbReference type="ARBA" id="ARBA00006347"/>
    </source>
</evidence>
<evidence type="ECO:0000256" key="12">
    <source>
        <dbReference type="RuleBase" id="RU004208"/>
    </source>
</evidence>
<keyword evidence="5" id="KW-0732">Signal</keyword>
<keyword evidence="17" id="KW-1185">Reference proteome</keyword>
<accession>A0ABD3G7S9</accession>
<evidence type="ECO:0000256" key="13">
    <source>
        <dbReference type="RuleBase" id="RU361130"/>
    </source>
</evidence>
<dbReference type="GO" id="GO:0003756">
    <property type="term" value="F:protein disulfide isomerase activity"/>
    <property type="evidence" value="ECO:0007669"/>
    <property type="project" value="UniProtKB-EC"/>
</dbReference>
<dbReference type="FunFam" id="3.40.30.10:FF:000424">
    <property type="entry name" value="Predicted protein"/>
    <property type="match status" value="1"/>
</dbReference>
<dbReference type="AlphaFoldDB" id="A0ABD3G7S9"/>
<dbReference type="EMBL" id="JBJQOH010000008">
    <property type="protein sequence ID" value="KAL3675208.1"/>
    <property type="molecule type" value="Genomic_DNA"/>
</dbReference>